<dbReference type="EMBL" id="CAEQ01001480">
    <property type="protein sequence ID" value="CCD14358.1"/>
    <property type="molecule type" value="Genomic_DNA"/>
</dbReference>
<reference evidence="1 2" key="3">
    <citation type="journal article" date="2012" name="Proc. Natl. Acad. Sci. U.S.A.">
        <title>Antigenic diversity is generated by distinct evolutionary mechanisms in African trypanosome species.</title>
        <authorList>
            <person name="Jackson A.P."/>
            <person name="Berry A."/>
            <person name="Aslett M."/>
            <person name="Allison H.C."/>
            <person name="Burton P."/>
            <person name="Vavrova-Anderson J."/>
            <person name="Brown R."/>
            <person name="Browne H."/>
            <person name="Corton N."/>
            <person name="Hauser H."/>
            <person name="Gamble J."/>
            <person name="Gilderthorp R."/>
            <person name="Marcello L."/>
            <person name="McQuillan J."/>
            <person name="Otto T.D."/>
            <person name="Quail M.A."/>
            <person name="Sanders M.J."/>
            <person name="van Tonder A."/>
            <person name="Ginger M.L."/>
            <person name="Field M.C."/>
            <person name="Barry J.D."/>
            <person name="Hertz-Fowler C."/>
            <person name="Berriman M."/>
        </authorList>
    </citation>
    <scope>NUCLEOTIDE SEQUENCE [LARGE SCALE GENOMIC DNA]</scope>
    <source>
        <strain evidence="1 2">IL3000</strain>
    </source>
</reference>
<dbReference type="Proteomes" id="UP000000702">
    <property type="component" value="Unassembled WGS sequence"/>
</dbReference>
<accession>F9WAT7</accession>
<name>F9WAT7_TRYCI</name>
<evidence type="ECO:0000313" key="2">
    <source>
        <dbReference type="Proteomes" id="UP000000702"/>
    </source>
</evidence>
<sequence length="142" mass="16040">MLRYNVGASTRHRAKIHGTTCFPFFLKRKKGKDNKSRRKTHCCATGNNVSLGSTRHFLASPLQCPLPPLLEGVNYLKVVRFVLGNCLLLQLTVLESSKLAFPLVRKLPLDALPVDKHKHREHNAEHNFGHLKTLNDIESNAH</sequence>
<comment type="caution">
    <text evidence="1">The sequence shown here is derived from an EMBL/GenBank/DDBJ whole genome shotgun (WGS) entry which is preliminary data.</text>
</comment>
<dbReference type="AlphaFoldDB" id="F9WAT7"/>
<organism evidence="1 2">
    <name type="scientific">Trypanosoma congolense (strain IL3000)</name>
    <dbReference type="NCBI Taxonomy" id="1068625"/>
    <lineage>
        <taxon>Eukaryota</taxon>
        <taxon>Discoba</taxon>
        <taxon>Euglenozoa</taxon>
        <taxon>Kinetoplastea</taxon>
        <taxon>Metakinetoplastina</taxon>
        <taxon>Trypanosomatida</taxon>
        <taxon>Trypanosomatidae</taxon>
        <taxon>Trypanosoma</taxon>
        <taxon>Nannomonas</taxon>
    </lineage>
</organism>
<evidence type="ECO:0000313" key="1">
    <source>
        <dbReference type="EMBL" id="CCD14358.1"/>
    </source>
</evidence>
<proteinExistence type="predicted"/>
<keyword evidence="2" id="KW-1185">Reference proteome</keyword>
<reference key="1">
    <citation type="submission" date="2011-07" db="EMBL/GenBank/DDBJ databases">
        <title>Divergent evolution of antigenic variation in African trypanosomes.</title>
        <authorList>
            <person name="Jackson A.P."/>
            <person name="Berry A."/>
            <person name="Allison H.C."/>
            <person name="Burton P."/>
            <person name="Anderson J."/>
            <person name="Aslett M."/>
            <person name="Brown R."/>
            <person name="Corton N."/>
            <person name="Harris D."/>
            <person name="Hauser H."/>
            <person name="Gamble J."/>
            <person name="Gilderthorp R."/>
            <person name="McQuillan J."/>
            <person name="Quail M.A."/>
            <person name="Sanders M."/>
            <person name="van Tonder A."/>
            <person name="Ginger M.L."/>
            <person name="Donelson J.E."/>
            <person name="Field M.C."/>
            <person name="Barry J.D."/>
            <person name="Berriman M."/>
            <person name="Hertz-Fowler C."/>
        </authorList>
    </citation>
    <scope>NUCLEOTIDE SEQUENCE [LARGE SCALE GENOMIC DNA]</scope>
    <source>
        <strain>IL3000</strain>
    </source>
</reference>
<reference evidence="2" key="2">
    <citation type="submission" date="2011-07" db="EMBL/GenBank/DDBJ databases">
        <title>Divergent evolution of antigenic variation in African trypanosomes.</title>
        <authorList>
            <person name="Jackson A.P."/>
            <person name="Berry A."/>
            <person name="Allison H.C."/>
            <person name="Burton P."/>
            <person name="Anderson J."/>
            <person name="Aslett M."/>
            <person name="Brown R."/>
            <person name="Corton N."/>
            <person name="Harris D."/>
            <person name="Hauser H."/>
            <person name="Gamble J."/>
            <person name="Gilderthorp R."/>
            <person name="McQuillan J."/>
            <person name="Quail M.A."/>
            <person name="Sanders M."/>
            <person name="Van Tonder A."/>
            <person name="Ginger M.L."/>
            <person name="Donelson J.E."/>
            <person name="Field M.C."/>
            <person name="Barry J.D."/>
            <person name="Berriman M."/>
            <person name="Hertz-Fowler C."/>
        </authorList>
    </citation>
    <scope>NUCLEOTIDE SEQUENCE [LARGE SCALE GENOMIC DNA]</scope>
    <source>
        <strain evidence="2">IL3000</strain>
    </source>
</reference>
<protein>
    <submittedName>
        <fullName evidence="1">Uncharacterized protein</fullName>
    </submittedName>
</protein>
<gene>
    <name evidence="1" type="ORF">TCIL3000_0_00620</name>
</gene>